<dbReference type="Gene3D" id="3.30.465.10">
    <property type="match status" value="1"/>
</dbReference>
<organism evidence="6 7">
    <name type="scientific">Friedmanniomyces endolithicus</name>
    <dbReference type="NCBI Taxonomy" id="329885"/>
    <lineage>
        <taxon>Eukaryota</taxon>
        <taxon>Fungi</taxon>
        <taxon>Dikarya</taxon>
        <taxon>Ascomycota</taxon>
        <taxon>Pezizomycotina</taxon>
        <taxon>Dothideomycetes</taxon>
        <taxon>Dothideomycetidae</taxon>
        <taxon>Mycosphaerellales</taxon>
        <taxon>Teratosphaeriaceae</taxon>
        <taxon>Friedmanniomyces</taxon>
    </lineage>
</organism>
<dbReference type="InterPro" id="IPR016166">
    <property type="entry name" value="FAD-bd_PCMH"/>
</dbReference>
<keyword evidence="7" id="KW-1185">Reference proteome</keyword>
<dbReference type="GO" id="GO:0071949">
    <property type="term" value="F:FAD binding"/>
    <property type="evidence" value="ECO:0007669"/>
    <property type="project" value="InterPro"/>
</dbReference>
<evidence type="ECO:0000256" key="3">
    <source>
        <dbReference type="ARBA" id="ARBA00022827"/>
    </source>
</evidence>
<dbReference type="InterPro" id="IPR036318">
    <property type="entry name" value="FAD-bd_PCMH-like_sf"/>
</dbReference>
<dbReference type="AlphaFoldDB" id="A0AAN6KVN8"/>
<dbReference type="Pfam" id="PF01565">
    <property type="entry name" value="FAD_binding_4"/>
    <property type="match status" value="1"/>
</dbReference>
<dbReference type="InterPro" id="IPR050416">
    <property type="entry name" value="FAD-linked_Oxidoreductase"/>
</dbReference>
<dbReference type="InterPro" id="IPR006094">
    <property type="entry name" value="Oxid_FAD_bind_N"/>
</dbReference>
<protein>
    <recommendedName>
        <fullName evidence="5">FAD-binding PCMH-type domain-containing protein</fullName>
    </recommendedName>
</protein>
<comment type="caution">
    <text evidence="6">The sequence shown here is derived from an EMBL/GenBank/DDBJ whole genome shotgun (WGS) entry which is preliminary data.</text>
</comment>
<name>A0AAN6KVN8_9PEZI</name>
<dbReference type="PANTHER" id="PTHR42973:SF7">
    <property type="entry name" value="FAD-BINDING PCMH-TYPE DOMAIN-CONTAINING PROTEIN"/>
    <property type="match status" value="1"/>
</dbReference>
<evidence type="ECO:0000256" key="1">
    <source>
        <dbReference type="ARBA" id="ARBA00005466"/>
    </source>
</evidence>
<evidence type="ECO:0000256" key="4">
    <source>
        <dbReference type="ARBA" id="ARBA00023002"/>
    </source>
</evidence>
<gene>
    <name evidence="6" type="ORF">LTR91_004061</name>
</gene>
<dbReference type="EMBL" id="JAUJLE010000023">
    <property type="protein sequence ID" value="KAK1005205.1"/>
    <property type="molecule type" value="Genomic_DNA"/>
</dbReference>
<accession>A0AAN6KVN8</accession>
<proteinExistence type="inferred from homology"/>
<evidence type="ECO:0000256" key="2">
    <source>
        <dbReference type="ARBA" id="ARBA00022630"/>
    </source>
</evidence>
<dbReference type="GO" id="GO:0016491">
    <property type="term" value="F:oxidoreductase activity"/>
    <property type="evidence" value="ECO:0007669"/>
    <property type="project" value="UniProtKB-KW"/>
</dbReference>
<evidence type="ECO:0000259" key="5">
    <source>
        <dbReference type="PROSITE" id="PS51387"/>
    </source>
</evidence>
<feature type="domain" description="FAD-binding PCMH-type" evidence="5">
    <location>
        <begin position="88"/>
        <end position="262"/>
    </location>
</feature>
<dbReference type="PROSITE" id="PS51387">
    <property type="entry name" value="FAD_PCMH"/>
    <property type="match status" value="1"/>
</dbReference>
<dbReference type="Proteomes" id="UP001175353">
    <property type="component" value="Unassembled WGS sequence"/>
</dbReference>
<keyword evidence="4" id="KW-0560">Oxidoreductase</keyword>
<reference evidence="6" key="1">
    <citation type="submission" date="2023-06" db="EMBL/GenBank/DDBJ databases">
        <title>Black Yeasts Isolated from many extreme environments.</title>
        <authorList>
            <person name="Coleine C."/>
            <person name="Stajich J.E."/>
            <person name="Selbmann L."/>
        </authorList>
    </citation>
    <scope>NUCLEOTIDE SEQUENCE</scope>
    <source>
        <strain evidence="6">CCFEE 5200</strain>
    </source>
</reference>
<dbReference type="InterPro" id="IPR016169">
    <property type="entry name" value="FAD-bd_PCMH_sub2"/>
</dbReference>
<sequence length="265" mass="28351">MRVLSIVSEAPIGTHLTFTRIKLDGEIAAEAEYKSTPDSRYDGMRTRTSRDIMLDIAGLPQLSKECATRVPPPGAKIEDFLSRWSNTKVSLPAAVIVPANEEDIRAVIKYAACQGLRVLPVAGAHGTFLPIDDRCVYLDLSRFNTIELDEDAGAATFGGGGAITEAMIRTLGERGFYTSVPTSSAVGMAGYYLGGGSSPYNGLKGLAIDHILHIRIITADGESRDLSPSSPRKEDAVLFNVLCGAGLGFGVIPSITLRVWRTCFG</sequence>
<evidence type="ECO:0000313" key="7">
    <source>
        <dbReference type="Proteomes" id="UP001175353"/>
    </source>
</evidence>
<evidence type="ECO:0000313" key="6">
    <source>
        <dbReference type="EMBL" id="KAK1005205.1"/>
    </source>
</evidence>
<keyword evidence="3" id="KW-0274">FAD</keyword>
<comment type="similarity">
    <text evidence="1">Belongs to the oxygen-dependent FAD-linked oxidoreductase family.</text>
</comment>
<keyword evidence="2" id="KW-0285">Flavoprotein</keyword>
<dbReference type="SUPFAM" id="SSF56176">
    <property type="entry name" value="FAD-binding/transporter-associated domain-like"/>
    <property type="match status" value="1"/>
</dbReference>
<dbReference type="PANTHER" id="PTHR42973">
    <property type="entry name" value="BINDING OXIDOREDUCTASE, PUTATIVE (AFU_ORTHOLOGUE AFUA_1G17690)-RELATED"/>
    <property type="match status" value="1"/>
</dbReference>